<feature type="region of interest" description="Disordered" evidence="1">
    <location>
        <begin position="142"/>
        <end position="309"/>
    </location>
</feature>
<protein>
    <submittedName>
        <fullName evidence="2">Uncharacterized protein</fullName>
    </submittedName>
</protein>
<feature type="compositionally biased region" description="Basic and acidic residues" evidence="1">
    <location>
        <begin position="349"/>
        <end position="359"/>
    </location>
</feature>
<reference evidence="2" key="1">
    <citation type="submission" date="2021-01" db="EMBL/GenBank/DDBJ databases">
        <authorList>
            <person name="Corre E."/>
            <person name="Pelletier E."/>
            <person name="Niang G."/>
            <person name="Scheremetjew M."/>
            <person name="Finn R."/>
            <person name="Kale V."/>
            <person name="Holt S."/>
            <person name="Cochrane G."/>
            <person name="Meng A."/>
            <person name="Brown T."/>
            <person name="Cohen L."/>
        </authorList>
    </citation>
    <scope>NUCLEOTIDE SEQUENCE</scope>
    <source>
        <strain evidence="2">CCMP443</strain>
    </source>
</reference>
<evidence type="ECO:0000256" key="1">
    <source>
        <dbReference type="SAM" id="MobiDB-lite"/>
    </source>
</evidence>
<feature type="compositionally biased region" description="Polar residues" evidence="1">
    <location>
        <begin position="291"/>
        <end position="305"/>
    </location>
</feature>
<feature type="region of interest" description="Disordered" evidence="1">
    <location>
        <begin position="1"/>
        <end position="54"/>
    </location>
</feature>
<gene>
    <name evidence="2" type="ORF">HTEP1355_LOCUS7184</name>
</gene>
<accession>A0A7S0YTB7</accession>
<evidence type="ECO:0000313" key="2">
    <source>
        <dbReference type="EMBL" id="CAD8792734.1"/>
    </source>
</evidence>
<dbReference type="EMBL" id="HBFN01012514">
    <property type="protein sequence ID" value="CAD8792734.1"/>
    <property type="molecule type" value="Transcribed_RNA"/>
</dbReference>
<feature type="compositionally biased region" description="Low complexity" evidence="1">
    <location>
        <begin position="169"/>
        <end position="187"/>
    </location>
</feature>
<name>A0A7S0YTB7_9CRYP</name>
<dbReference type="AlphaFoldDB" id="A0A7S0YTB7"/>
<feature type="region of interest" description="Disordered" evidence="1">
    <location>
        <begin position="339"/>
        <end position="359"/>
    </location>
</feature>
<feature type="region of interest" description="Disordered" evidence="1">
    <location>
        <begin position="66"/>
        <end position="111"/>
    </location>
</feature>
<feature type="compositionally biased region" description="Basic and acidic residues" evidence="1">
    <location>
        <begin position="87"/>
        <end position="97"/>
    </location>
</feature>
<proteinExistence type="predicted"/>
<feature type="compositionally biased region" description="Basic and acidic residues" evidence="1">
    <location>
        <begin position="233"/>
        <end position="258"/>
    </location>
</feature>
<feature type="compositionally biased region" description="Polar residues" evidence="1">
    <location>
        <begin position="71"/>
        <end position="86"/>
    </location>
</feature>
<organism evidence="2">
    <name type="scientific">Hemiselmis tepida</name>
    <dbReference type="NCBI Taxonomy" id="464990"/>
    <lineage>
        <taxon>Eukaryota</taxon>
        <taxon>Cryptophyceae</taxon>
        <taxon>Cryptomonadales</taxon>
        <taxon>Hemiselmidaceae</taxon>
        <taxon>Hemiselmis</taxon>
    </lineage>
</organism>
<sequence length="400" mass="41902">MNAAPICAPSAGGKPESSMEVENQGCPGGSPPIFIMPGAGRSTEEGEGGEWGDSCSREKLRALIAEGMPSPIQSVSTPRSGPSFRSESPRGGERLKLPDPLLPPKQRGGYTSPVLLAKTETACALQEPLDTFNYKPVAAPRRTVSASAGVRQALEAPPASISSPAVREASPSLHRSSSSPLRHASPSWARGGVPLSDPELDADDYPFHVKMSPSFGPMPRRSSSTFDPVIELAAHDAEGPAVAREELPAPEAPKEQGERQPSPSASPISPKLARVLGSSRGGELPALPTPEVQQQAPSRTLSTPPGTKDQLLVFKHNSAMAHQRESRRISALFGGSGEELQAPSLDNLSAEHKGGRRLREEDDDTVFALARLFLGGGSPVALASKGARPCRAVSAPDARG</sequence>